<accession>A0A8K0QSY3</accession>
<evidence type="ECO:0000256" key="1">
    <source>
        <dbReference type="SAM" id="MobiDB-lite"/>
    </source>
</evidence>
<dbReference type="OrthoDB" id="5151592at2759"/>
<feature type="compositionally biased region" description="Low complexity" evidence="1">
    <location>
        <begin position="18"/>
        <end position="38"/>
    </location>
</feature>
<feature type="region of interest" description="Disordered" evidence="1">
    <location>
        <begin position="18"/>
        <end position="42"/>
    </location>
</feature>
<gene>
    <name evidence="2" type="ORF">FB567DRAFT_284620</name>
    <name evidence="3" type="ORF">FB567DRAFT_581779</name>
</gene>
<protein>
    <submittedName>
        <fullName evidence="2">Uncharacterized protein</fullName>
    </submittedName>
</protein>
<evidence type="ECO:0000313" key="2">
    <source>
        <dbReference type="EMBL" id="KAH7066455.1"/>
    </source>
</evidence>
<dbReference type="AlphaFoldDB" id="A0A8K0QSY3"/>
<dbReference type="Proteomes" id="UP000813461">
    <property type="component" value="Unassembled WGS sequence"/>
</dbReference>
<name>A0A8K0QSY3_9PLEO</name>
<evidence type="ECO:0000313" key="3">
    <source>
        <dbReference type="EMBL" id="KAH7082440.1"/>
    </source>
</evidence>
<dbReference type="EMBL" id="JAGMVJ010000014">
    <property type="protein sequence ID" value="KAH7082440.1"/>
    <property type="molecule type" value="Genomic_DNA"/>
</dbReference>
<keyword evidence="4" id="KW-1185">Reference proteome</keyword>
<comment type="caution">
    <text evidence="2">The sequence shown here is derived from an EMBL/GenBank/DDBJ whole genome shotgun (WGS) entry which is preliminary data.</text>
</comment>
<sequence length="468" mass="51636">MFSYSYIVPTGPSGYYNYSNQQSSTPPAVPSTPSYTPPITATGAAQSYYGTSQHPQPVQGNPTDSLAQLVPARTELHEPRSNPRLTQLYADHDRLVTGLPVPDHETRYISTLSDFNKWMDQVYHPKMRNLTHIRTELESFLQRIYIFAEESCRLGTAAYTFLTENLEIGDVFAILAATETRLEEIFQALLAMDELKIDIESDTNAADCYISKKTKYAQQWESYKDTTKTTAHVNFIHARTARKKAHCEKVTHFVTTADAIDTPPYEAIMRAIAAIPAIRSEHDVEVLGRAVQILICAKNQGTYIDGIRYQAQSDVMQLEESLVPLQDAHPSQHAALLARQDQITVEMGQKAAAQKQAVENHCIEYGAKPVFKLIEAYRGVTGAQSVPVGGYCAPVAQNAYQAAASPAPPAYTPAPAGAQQEGPKFQMPLSWYSNMLTQSHVTNMQVMNNVGGGSTNFHLANSSGGIIW</sequence>
<evidence type="ECO:0000313" key="4">
    <source>
        <dbReference type="Proteomes" id="UP000813461"/>
    </source>
</evidence>
<organism evidence="2 4">
    <name type="scientific">Paraphoma chrysanthemicola</name>
    <dbReference type="NCBI Taxonomy" id="798071"/>
    <lineage>
        <taxon>Eukaryota</taxon>
        <taxon>Fungi</taxon>
        <taxon>Dikarya</taxon>
        <taxon>Ascomycota</taxon>
        <taxon>Pezizomycotina</taxon>
        <taxon>Dothideomycetes</taxon>
        <taxon>Pleosporomycetidae</taxon>
        <taxon>Pleosporales</taxon>
        <taxon>Pleosporineae</taxon>
        <taxon>Phaeosphaeriaceae</taxon>
        <taxon>Paraphoma</taxon>
    </lineage>
</organism>
<dbReference type="EMBL" id="JAGMVJ010000043">
    <property type="protein sequence ID" value="KAH7066455.1"/>
    <property type="molecule type" value="Genomic_DNA"/>
</dbReference>
<reference evidence="2" key="1">
    <citation type="journal article" date="2021" name="Nat. Commun.">
        <title>Genetic determinants of endophytism in the Arabidopsis root mycobiome.</title>
        <authorList>
            <person name="Mesny F."/>
            <person name="Miyauchi S."/>
            <person name="Thiergart T."/>
            <person name="Pickel B."/>
            <person name="Atanasova L."/>
            <person name="Karlsson M."/>
            <person name="Huettel B."/>
            <person name="Barry K.W."/>
            <person name="Haridas S."/>
            <person name="Chen C."/>
            <person name="Bauer D."/>
            <person name="Andreopoulos W."/>
            <person name="Pangilinan J."/>
            <person name="LaButti K."/>
            <person name="Riley R."/>
            <person name="Lipzen A."/>
            <person name="Clum A."/>
            <person name="Drula E."/>
            <person name="Henrissat B."/>
            <person name="Kohler A."/>
            <person name="Grigoriev I.V."/>
            <person name="Martin F.M."/>
            <person name="Hacquard S."/>
        </authorList>
    </citation>
    <scope>NUCLEOTIDE SEQUENCE</scope>
    <source>
        <strain evidence="2">MPI-SDFR-AT-0120</strain>
    </source>
</reference>
<proteinExistence type="predicted"/>